<evidence type="ECO:0000313" key="1">
    <source>
        <dbReference type="EMBL" id="KAK3703871.1"/>
    </source>
</evidence>
<gene>
    <name evidence="1" type="primary">STU1_2</name>
    <name evidence="1" type="ORF">LTR37_014194</name>
</gene>
<dbReference type="EMBL" id="JAUTXU010000146">
    <property type="protein sequence ID" value="KAK3703871.1"/>
    <property type="molecule type" value="Genomic_DNA"/>
</dbReference>
<proteinExistence type="predicted"/>
<name>A0ACC3MUC4_9PEZI</name>
<dbReference type="Proteomes" id="UP001281147">
    <property type="component" value="Unassembled WGS sequence"/>
</dbReference>
<reference evidence="1" key="1">
    <citation type="submission" date="2023-07" db="EMBL/GenBank/DDBJ databases">
        <title>Black Yeasts Isolated from many extreme environments.</title>
        <authorList>
            <person name="Coleine C."/>
            <person name="Stajich J.E."/>
            <person name="Selbmann L."/>
        </authorList>
    </citation>
    <scope>NUCLEOTIDE SEQUENCE</scope>
    <source>
        <strain evidence="1">CCFEE 5714</strain>
    </source>
</reference>
<keyword evidence="2" id="KW-1185">Reference proteome</keyword>
<evidence type="ECO:0000313" key="2">
    <source>
        <dbReference type="Proteomes" id="UP001281147"/>
    </source>
</evidence>
<protein>
    <submittedName>
        <fullName evidence="1">Suppressor of tub2 mutation</fullName>
    </submittedName>
</protein>
<comment type="caution">
    <text evidence="1">The sequence shown here is derived from an EMBL/GenBank/DDBJ whole genome shotgun (WGS) entry which is preliminary data.</text>
</comment>
<sequence length="1185" mass="128867">MDSQAANLLSTLKRPAASSESKLNALNILKSDIKHYRVPETAQATIFECLKLAITQQASSTLASSAFSCFGHLIKRLKIQDASGHSITQLAPRLFPAIHDRLGDMREAQRSAALQALTELHPFLTNDVENMIRDEAIGGSNPRAKQAGLQWVLKMHTEEAMPFKGYTQSMVAKLEDADGNVRETAKNTLIELFKDAPDRAKTDLKKQLKAFSVRHSIESQILAQLGSSAASRPQTALAPEETDMAASTRSLPTLDHVSHFAETINSEAAKPPPPEEVPMDPIYVHSKSELEDAFRSMLPHFEGKETEQNWTPRDKSVLKIRRLTKGNAPSEYHQVYMAGIKSTVDGILKVANSLRTTMSTNGCQLVRELARTLGPALDPHVEVILQSFIKMSAATKHIAAENGKETSDIIFQNCSYHARMMQHIWNAAQDKNAQTRQCAPEWLKTILKRQACYKHHFESSGGLDLAEKCIKKGLDDANPKVKEGTRAAYWTFAESWPERANAIMSTLDPKSKTALEKDSNNPHASLHTSQRVHPAAAARTTGAASRNALREMLEEKRKAKAAGKVPDRPVSAMAQLSPAKPRSGTTHNNATKGSSHLSSISKPEPSRVASTASTTSETPTSASATRKGSALMSGPVRRPRRPELQRPQTADPYAAKRLLRPETPAGASPGNSPPKGTANSKSSIPSASTARDRSKTAGTAAGSPAGSPARRSPRPGHNVQDSRPTSKGSNGTAAEDLTNVREDDFTMVMPKVVAAANRGPFAPGHKRPGLGQTMSVDAGMPTLTEDDGFTMVIPDLQRVQGRTRSPLAYRSPLKAMFDEAREKVESMSPKQDEHAAPAQAEDRAATPRSGSPVKAAQPEEVQIYEDPFVADGSQAPSAGERKVLAELPVNENVRMQSPTESSGSSTSPTGSPRQAPDARSPMISSPQDRAEVLRNRRLLGSGIDRIRAKTLDAHGFRRVQDLAKSNLDIWENGKKYDELMGVLLEYLQTFDQEPRLTQQAPHKAAGLKAQALGLVRALLYLHKKSAAAWHPKTLVAVLVSRKGVEASSHALVDIERTADDVVKQALPEPCIDAIVEHLPSIGADREASRSAAMALGLLRQLLDSAKVRNVDLGSERKIRLVQTTAKYLDDADAEVRKADVELASDLFELVGSTKAEFWNEFKGTDEGRLGLLTYYIARRGKARAQ</sequence>
<accession>A0ACC3MUC4</accession>
<organism evidence="1 2">
    <name type="scientific">Vermiconidia calcicola</name>
    <dbReference type="NCBI Taxonomy" id="1690605"/>
    <lineage>
        <taxon>Eukaryota</taxon>
        <taxon>Fungi</taxon>
        <taxon>Dikarya</taxon>
        <taxon>Ascomycota</taxon>
        <taxon>Pezizomycotina</taxon>
        <taxon>Dothideomycetes</taxon>
        <taxon>Dothideomycetidae</taxon>
        <taxon>Mycosphaerellales</taxon>
        <taxon>Extremaceae</taxon>
        <taxon>Vermiconidia</taxon>
    </lineage>
</organism>